<dbReference type="NCBIfam" id="TIGR03025">
    <property type="entry name" value="EPS_sugtrans"/>
    <property type="match status" value="1"/>
</dbReference>
<keyword evidence="4 8" id="KW-0812">Transmembrane</keyword>
<dbReference type="Pfam" id="PF13727">
    <property type="entry name" value="CoA_binding_3"/>
    <property type="match status" value="1"/>
</dbReference>
<accession>A0A7W9ESU4</accession>
<dbReference type="GO" id="GO:0009242">
    <property type="term" value="P:colanic acid biosynthetic process"/>
    <property type="evidence" value="ECO:0007669"/>
    <property type="project" value="TreeGrafter"/>
</dbReference>
<evidence type="ECO:0000256" key="3">
    <source>
        <dbReference type="ARBA" id="ARBA00022679"/>
    </source>
</evidence>
<gene>
    <name evidence="10" type="ORF">FHR21_002887</name>
</gene>
<evidence type="ECO:0000259" key="9">
    <source>
        <dbReference type="Pfam" id="PF02397"/>
    </source>
</evidence>
<keyword evidence="7" id="KW-0270">Exopolysaccharide synthesis</keyword>
<feature type="transmembrane region" description="Helical" evidence="8">
    <location>
        <begin position="42"/>
        <end position="59"/>
    </location>
</feature>
<comment type="subcellular location">
    <subcellularLocation>
        <location evidence="1">Membrane</location>
        <topology evidence="1">Multi-pass membrane protein</topology>
    </subcellularLocation>
</comment>
<evidence type="ECO:0000256" key="7">
    <source>
        <dbReference type="ARBA" id="ARBA00023169"/>
    </source>
</evidence>
<dbReference type="GO" id="GO:0000271">
    <property type="term" value="P:polysaccharide biosynthetic process"/>
    <property type="evidence" value="ECO:0007669"/>
    <property type="project" value="UniProtKB-KW"/>
</dbReference>
<comment type="caution">
    <text evidence="10">The sequence shown here is derived from an EMBL/GenBank/DDBJ whole genome shotgun (WGS) entry which is preliminary data.</text>
</comment>
<feature type="transmembrane region" description="Helical" evidence="8">
    <location>
        <begin position="257"/>
        <end position="278"/>
    </location>
</feature>
<name>A0A7W9ESU4_9SPHN</name>
<feature type="transmembrane region" description="Helical" evidence="8">
    <location>
        <begin position="79"/>
        <end position="97"/>
    </location>
</feature>
<keyword evidence="3 10" id="KW-0808">Transferase</keyword>
<evidence type="ECO:0000256" key="1">
    <source>
        <dbReference type="ARBA" id="ARBA00004141"/>
    </source>
</evidence>
<evidence type="ECO:0000256" key="4">
    <source>
        <dbReference type="ARBA" id="ARBA00022692"/>
    </source>
</evidence>
<evidence type="ECO:0000256" key="6">
    <source>
        <dbReference type="ARBA" id="ARBA00023136"/>
    </source>
</evidence>
<dbReference type="PANTHER" id="PTHR30576:SF21">
    <property type="entry name" value="UDP-GLUCOSE:UNDECAPRENYL-PHOSPHATE GLUCOSE-1-PHOSPHATE TRANSFERASE"/>
    <property type="match status" value="1"/>
</dbReference>
<evidence type="ECO:0000313" key="11">
    <source>
        <dbReference type="Proteomes" id="UP000537161"/>
    </source>
</evidence>
<keyword evidence="11" id="KW-1185">Reference proteome</keyword>
<evidence type="ECO:0000256" key="2">
    <source>
        <dbReference type="ARBA" id="ARBA00006464"/>
    </source>
</evidence>
<dbReference type="PANTHER" id="PTHR30576">
    <property type="entry name" value="COLANIC BIOSYNTHESIS UDP-GLUCOSE LIPID CARRIER TRANSFERASE"/>
    <property type="match status" value="1"/>
</dbReference>
<evidence type="ECO:0000256" key="5">
    <source>
        <dbReference type="ARBA" id="ARBA00022989"/>
    </source>
</evidence>
<keyword evidence="6 8" id="KW-0472">Membrane</keyword>
<evidence type="ECO:0000313" key="10">
    <source>
        <dbReference type="EMBL" id="MBB5707520.1"/>
    </source>
</evidence>
<dbReference type="AlphaFoldDB" id="A0A7W9ESU4"/>
<protein>
    <submittedName>
        <fullName evidence="10">Exopolysaccharide biosynthesis polyprenyl glycosylphosphotransferase</fullName>
    </submittedName>
</protein>
<evidence type="ECO:0000256" key="8">
    <source>
        <dbReference type="SAM" id="Phobius"/>
    </source>
</evidence>
<keyword evidence="5 8" id="KW-1133">Transmembrane helix</keyword>
<dbReference type="GO" id="GO:0089702">
    <property type="term" value="F:undecaprenyl-phosphate glucose phosphotransferase activity"/>
    <property type="evidence" value="ECO:0007669"/>
    <property type="project" value="TreeGrafter"/>
</dbReference>
<dbReference type="InterPro" id="IPR003362">
    <property type="entry name" value="Bact_transf"/>
</dbReference>
<feature type="transmembrane region" description="Helical" evidence="8">
    <location>
        <begin position="12"/>
        <end position="36"/>
    </location>
</feature>
<dbReference type="EMBL" id="JACIJH010000010">
    <property type="protein sequence ID" value="MBB5707520.1"/>
    <property type="molecule type" value="Genomic_DNA"/>
</dbReference>
<comment type="similarity">
    <text evidence="2">Belongs to the bacterial sugar transferase family.</text>
</comment>
<reference evidence="10 11" key="1">
    <citation type="submission" date="2020-08" db="EMBL/GenBank/DDBJ databases">
        <title>Genomic Encyclopedia of Type Strains, Phase IV (KMG-IV): sequencing the most valuable type-strain genomes for metagenomic binning, comparative biology and taxonomic classification.</title>
        <authorList>
            <person name="Goeker M."/>
        </authorList>
    </citation>
    <scope>NUCLEOTIDE SEQUENCE [LARGE SCALE GENOMIC DNA]</scope>
    <source>
        <strain evidence="10 11">DSM 27163</strain>
    </source>
</reference>
<dbReference type="Pfam" id="PF02397">
    <property type="entry name" value="Bac_transf"/>
    <property type="match status" value="1"/>
</dbReference>
<dbReference type="InterPro" id="IPR017475">
    <property type="entry name" value="EPS_sugar_tfrase"/>
</dbReference>
<organism evidence="10 11">
    <name type="scientific">Sphingopyxis panaciterrulae</name>
    <dbReference type="NCBI Taxonomy" id="462372"/>
    <lineage>
        <taxon>Bacteria</taxon>
        <taxon>Pseudomonadati</taxon>
        <taxon>Pseudomonadota</taxon>
        <taxon>Alphaproteobacteria</taxon>
        <taxon>Sphingomonadales</taxon>
        <taxon>Sphingomonadaceae</taxon>
        <taxon>Sphingopyxis</taxon>
    </lineage>
</organism>
<feature type="transmembrane region" description="Helical" evidence="8">
    <location>
        <begin position="103"/>
        <end position="122"/>
    </location>
</feature>
<proteinExistence type="inferred from homology"/>
<dbReference type="Proteomes" id="UP000537161">
    <property type="component" value="Unassembled WGS sequence"/>
</dbReference>
<feature type="domain" description="Bacterial sugar transferase" evidence="9">
    <location>
        <begin position="252"/>
        <end position="440"/>
    </location>
</feature>
<sequence length="445" mass="49155">MASKKRRRTILSAWAVAVDLAAISAAFLVASLLRIGSIDEDQLVRILVCILPIYMGVALNNQSHHVTTLLNDFKSAWRAATALAFAAGAMLLVAFFMKIGEDFSRLLFGVGTVLALTLLVLWRYGLARIGQRYLGDSPFADLCIYDGVERSALSGAEAIDADAVGLSSPYPNDPAVVANLARVAHGMDRVIVHCRPEQRTQWAFMLRSLDVPSEIVTPELTDLYPLGIGRRSGQASLLLGGGTLSWSQRLLKRSFDLAVTVPVLPLLLPLLAAIALVVKLDSPGPAFFRQERIGLGNRKFHILKFRTMRVESCDANGDQSTSRADDRITRVGSFLRRSSLDEIPQFLNVLTGSMSIVGPRPHAMGSRAENALFWDIDDRYWHRHSVKPGLTGLAQVRGYRGATEIRSDLTNRLQSDLEYIEEWSLPTDVRIIFQTFSVLLHKNAF</sequence>
<dbReference type="GO" id="GO:0016020">
    <property type="term" value="C:membrane"/>
    <property type="evidence" value="ECO:0007669"/>
    <property type="project" value="UniProtKB-SubCell"/>
</dbReference>